<comment type="caution">
    <text evidence="2">The sequence shown here is derived from an EMBL/GenBank/DDBJ whole genome shotgun (WGS) entry which is preliminary data.</text>
</comment>
<reference evidence="2 3" key="1">
    <citation type="journal article" date="2022" name="Nat. Genet.">
        <title>Improved pea reference genome and pan-genome highlight genomic features and evolutionary characteristics.</title>
        <authorList>
            <person name="Yang T."/>
            <person name="Liu R."/>
            <person name="Luo Y."/>
            <person name="Hu S."/>
            <person name="Wang D."/>
            <person name="Wang C."/>
            <person name="Pandey M.K."/>
            <person name="Ge S."/>
            <person name="Xu Q."/>
            <person name="Li N."/>
            <person name="Li G."/>
            <person name="Huang Y."/>
            <person name="Saxena R.K."/>
            <person name="Ji Y."/>
            <person name="Li M."/>
            <person name="Yan X."/>
            <person name="He Y."/>
            <person name="Liu Y."/>
            <person name="Wang X."/>
            <person name="Xiang C."/>
            <person name="Varshney R.K."/>
            <person name="Ding H."/>
            <person name="Gao S."/>
            <person name="Zong X."/>
        </authorList>
    </citation>
    <scope>NUCLEOTIDE SEQUENCE [LARGE SCALE GENOMIC DNA]</scope>
    <source>
        <strain evidence="2 3">cv. Zhongwan 6</strain>
    </source>
</reference>
<evidence type="ECO:0008006" key="4">
    <source>
        <dbReference type="Google" id="ProtNLM"/>
    </source>
</evidence>
<feature type="region of interest" description="Disordered" evidence="1">
    <location>
        <begin position="1"/>
        <end position="86"/>
    </location>
</feature>
<evidence type="ECO:0000256" key="1">
    <source>
        <dbReference type="SAM" id="MobiDB-lite"/>
    </source>
</evidence>
<protein>
    <recommendedName>
        <fullName evidence="4">Reverse transcriptase Ty1/copia-type domain-containing protein</fullName>
    </recommendedName>
</protein>
<dbReference type="AlphaFoldDB" id="A0A9D5B165"/>
<evidence type="ECO:0000313" key="2">
    <source>
        <dbReference type="EMBL" id="KAI5425964.1"/>
    </source>
</evidence>
<dbReference type="Gramene" id="Psat03G0169300-T1">
    <property type="protein sequence ID" value="KAI5425964.1"/>
    <property type="gene ID" value="KIW84_031693"/>
</dbReference>
<dbReference type="Proteomes" id="UP001058974">
    <property type="component" value="Chromosome 3"/>
</dbReference>
<keyword evidence="3" id="KW-1185">Reference proteome</keyword>
<accession>A0A9D5B165</accession>
<feature type="compositionally biased region" description="Low complexity" evidence="1">
    <location>
        <begin position="60"/>
        <end position="80"/>
    </location>
</feature>
<dbReference type="EMBL" id="JAMSHJ010000003">
    <property type="protein sequence ID" value="KAI5425964.1"/>
    <property type="molecule type" value="Genomic_DNA"/>
</dbReference>
<gene>
    <name evidence="2" type="ORF">KIW84_031693</name>
</gene>
<name>A0A9D5B165_PEA</name>
<feature type="compositionally biased region" description="Polar residues" evidence="1">
    <location>
        <begin position="1"/>
        <end position="54"/>
    </location>
</feature>
<organism evidence="2 3">
    <name type="scientific">Pisum sativum</name>
    <name type="common">Garden pea</name>
    <name type="synonym">Lathyrus oleraceus</name>
    <dbReference type="NCBI Taxonomy" id="3888"/>
    <lineage>
        <taxon>Eukaryota</taxon>
        <taxon>Viridiplantae</taxon>
        <taxon>Streptophyta</taxon>
        <taxon>Embryophyta</taxon>
        <taxon>Tracheophyta</taxon>
        <taxon>Spermatophyta</taxon>
        <taxon>Magnoliopsida</taxon>
        <taxon>eudicotyledons</taxon>
        <taxon>Gunneridae</taxon>
        <taxon>Pentapetalae</taxon>
        <taxon>rosids</taxon>
        <taxon>fabids</taxon>
        <taxon>Fabales</taxon>
        <taxon>Fabaceae</taxon>
        <taxon>Papilionoideae</taxon>
        <taxon>50 kb inversion clade</taxon>
        <taxon>NPAAA clade</taxon>
        <taxon>Hologalegina</taxon>
        <taxon>IRL clade</taxon>
        <taxon>Fabeae</taxon>
        <taxon>Lathyrus</taxon>
    </lineage>
</organism>
<sequence length="230" mass="24434">MTWHPTATTFSNSAHNTPPATTSLHHASPNSLHNASPATSPVTPALSSPLTPLTSDPAEASTISPSSLPASISSVPSVQPSAPPLNSHPMLGKLDYFLGIEVTHLPNGSLHLSQTKYLTDLLSKTNMLNSNGMPTPMVSTSKLSRIGSNAVSDPTQFRSVVGALQYATLTRPEISFAVNKLIVEHVPAQDQWADALTKPLSAAKFLPLRDKFRVISKQQLSSTLPASTRE</sequence>
<proteinExistence type="predicted"/>
<evidence type="ECO:0000313" key="3">
    <source>
        <dbReference type="Proteomes" id="UP001058974"/>
    </source>
</evidence>